<dbReference type="SUPFAM" id="SSF54928">
    <property type="entry name" value="RNA-binding domain, RBD"/>
    <property type="match status" value="1"/>
</dbReference>
<evidence type="ECO:0000256" key="2">
    <source>
        <dbReference type="ARBA" id="ARBA00022664"/>
    </source>
</evidence>
<keyword evidence="2" id="KW-0507">mRNA processing</keyword>
<feature type="compositionally biased region" description="Low complexity" evidence="8">
    <location>
        <begin position="844"/>
        <end position="860"/>
    </location>
</feature>
<name>A0ABP1GCD4_9CHLO</name>
<evidence type="ECO:0000256" key="5">
    <source>
        <dbReference type="ARBA" id="ARBA00023187"/>
    </source>
</evidence>
<feature type="region of interest" description="Disordered" evidence="8">
    <location>
        <begin position="765"/>
        <end position="880"/>
    </location>
</feature>
<reference evidence="10 11" key="1">
    <citation type="submission" date="2024-06" db="EMBL/GenBank/DDBJ databases">
        <authorList>
            <person name="Kraege A."/>
            <person name="Thomma B."/>
        </authorList>
    </citation>
    <scope>NUCLEOTIDE SEQUENCE [LARGE SCALE GENOMIC DNA]</scope>
</reference>
<dbReference type="SUPFAM" id="SSF48452">
    <property type="entry name" value="TPR-like"/>
    <property type="match status" value="1"/>
</dbReference>
<evidence type="ECO:0000256" key="7">
    <source>
        <dbReference type="PROSITE-ProRule" id="PRU00176"/>
    </source>
</evidence>
<feature type="domain" description="RRM" evidence="9">
    <location>
        <begin position="689"/>
        <end position="766"/>
    </location>
</feature>
<feature type="compositionally biased region" description="Gly residues" evidence="8">
    <location>
        <begin position="821"/>
        <end position="831"/>
    </location>
</feature>
<keyword evidence="11" id="KW-1185">Reference proteome</keyword>
<dbReference type="Pfam" id="PF00076">
    <property type="entry name" value="RRM_1"/>
    <property type="match status" value="1"/>
</dbReference>
<evidence type="ECO:0000256" key="6">
    <source>
        <dbReference type="ARBA" id="ARBA00023242"/>
    </source>
</evidence>
<sequence length="880" mass="96561">MEVDAQNGASDDSLSDSDDSDYEEVEVSMEDMANITKLETELESNPNIYDVHLQYIALLRKCKMKERARAAREAMHSRFPFSESLWLEWLQDEVQESEADQSRIQHLFELATQDYLSTRVWVMYISWAAAMAAAQDTKDNCERVRDVGERAVTAGGLHVAEGSTIWDAYRGFEHQHLAQHPEDEQQVQRVRSLFLRQLQVPLMGNEKTLKAHEEWEAQQSKPQTLPPHVQAQYKKAQAAVQQRQAHEEAVAPGKEANEELLAAYMTYIQLEQEQGQPARVTVVYERAVAMFPVTHLLWQQYAAYLQGNLKVHSIINKVYERAVQNCPWVGVLWAGSLRALERAGCSDEEHRSQHEKALQAGLQTAEDYTEVLLARIDYLRRKGKEAYRETREAFKASQELLVSYFPGWVDRSLLFVQYEAECALRLGDGISEARLVWNAALKTPLNKFMDVWAVFITMEVAEQNIAAARGIYKRCYSHVLEDGCQAALCQAWVRFEREHGSAEEHLQALLKTTPIVERAAAESMAAANAEAAAIAQAAAKKAAKLSPEEVRQMRRAKDPHFKKGGAKGQANTSAAEADAAAMPPPASRLPPKRKKGLGFQESGAKRQRNEDGAPADAAATAQGTGEAAAADGEPTAPAFASAGAQDVSTINDTGDTMPPVEDTPATEAEEKADGAEASTSGRPFYTDECTAFVRGLPQNLEDGELDELFADSGGLKDIRIQRDSQTGQAKGFAYAEFESKEALDRAVAKSGTRFKGRELFIAVSRPKGGGARGGLRGRGRSFGDSNRGGRFQGRDNFRGGRRGGGRGRGRNSGDSNWQIGGNRGAPVGEGKGPGHHSVHLDLNGPPKGSTAAAAASADGPSQEKKSNADFRNMFLKKGNL</sequence>
<proteinExistence type="predicted"/>
<dbReference type="PANTHER" id="PTHR17204">
    <property type="entry name" value="PRE-MRNA PROCESSING PROTEIN PRP39-RELATED"/>
    <property type="match status" value="1"/>
</dbReference>
<gene>
    <name evidence="10" type="primary">g10427</name>
    <name evidence="10" type="ORF">VP750_LOCUS9364</name>
</gene>
<evidence type="ECO:0000259" key="9">
    <source>
        <dbReference type="PROSITE" id="PS50102"/>
    </source>
</evidence>
<dbReference type="Gene3D" id="1.25.40.10">
    <property type="entry name" value="Tetratricopeptide repeat domain"/>
    <property type="match status" value="2"/>
</dbReference>
<feature type="compositionally biased region" description="Basic and acidic residues" evidence="8">
    <location>
        <begin position="546"/>
        <end position="561"/>
    </location>
</feature>
<dbReference type="InterPro" id="IPR008669">
    <property type="entry name" value="LSM_interact"/>
</dbReference>
<dbReference type="SMART" id="SM00360">
    <property type="entry name" value="RRM"/>
    <property type="match status" value="1"/>
</dbReference>
<evidence type="ECO:0000256" key="3">
    <source>
        <dbReference type="ARBA" id="ARBA00022737"/>
    </source>
</evidence>
<organism evidence="10 11">
    <name type="scientific">Coccomyxa viridis</name>
    <dbReference type="NCBI Taxonomy" id="1274662"/>
    <lineage>
        <taxon>Eukaryota</taxon>
        <taxon>Viridiplantae</taxon>
        <taxon>Chlorophyta</taxon>
        <taxon>core chlorophytes</taxon>
        <taxon>Trebouxiophyceae</taxon>
        <taxon>Trebouxiophyceae incertae sedis</taxon>
        <taxon>Coccomyxaceae</taxon>
        <taxon>Coccomyxa</taxon>
    </lineage>
</organism>
<dbReference type="EMBL" id="CAXHTA020000017">
    <property type="protein sequence ID" value="CAL5227458.1"/>
    <property type="molecule type" value="Genomic_DNA"/>
</dbReference>
<dbReference type="InterPro" id="IPR003107">
    <property type="entry name" value="HAT"/>
</dbReference>
<dbReference type="InterPro" id="IPR000504">
    <property type="entry name" value="RRM_dom"/>
</dbReference>
<dbReference type="InterPro" id="IPR035979">
    <property type="entry name" value="RBD_domain_sf"/>
</dbReference>
<dbReference type="Gene3D" id="3.30.70.330">
    <property type="match status" value="1"/>
</dbReference>
<feature type="compositionally biased region" description="Low complexity" evidence="8">
    <location>
        <begin position="612"/>
        <end position="638"/>
    </location>
</feature>
<dbReference type="PANTHER" id="PTHR17204:SF25">
    <property type="entry name" value="RRM DOMAIN-CONTAINING PROTEIN"/>
    <property type="match status" value="1"/>
</dbReference>
<feature type="compositionally biased region" description="Basic residues" evidence="8">
    <location>
        <begin position="799"/>
        <end position="809"/>
    </location>
</feature>
<dbReference type="PROSITE" id="PS50102">
    <property type="entry name" value="RRM"/>
    <property type="match status" value="1"/>
</dbReference>
<protein>
    <submittedName>
        <fullName evidence="10">G10427 protein</fullName>
    </submittedName>
</protein>
<feature type="compositionally biased region" description="Acidic residues" evidence="8">
    <location>
        <begin position="13"/>
        <end position="23"/>
    </location>
</feature>
<keyword evidence="5" id="KW-0508">mRNA splicing</keyword>
<feature type="region of interest" description="Disordered" evidence="8">
    <location>
        <begin position="543"/>
        <end position="683"/>
    </location>
</feature>
<dbReference type="InterPro" id="IPR012677">
    <property type="entry name" value="Nucleotide-bd_a/b_plait_sf"/>
</dbReference>
<comment type="subcellular location">
    <subcellularLocation>
        <location evidence="1">Nucleus</location>
    </subcellularLocation>
</comment>
<dbReference type="SMART" id="SM00386">
    <property type="entry name" value="HAT"/>
    <property type="match status" value="5"/>
</dbReference>
<keyword evidence="6" id="KW-0539">Nucleus</keyword>
<dbReference type="InterPro" id="IPR011990">
    <property type="entry name" value="TPR-like_helical_dom_sf"/>
</dbReference>
<keyword evidence="3" id="KW-0677">Repeat</keyword>
<dbReference type="Pfam" id="PF05843">
    <property type="entry name" value="Suf"/>
    <property type="match status" value="1"/>
</dbReference>
<feature type="compositionally biased region" description="Gly residues" evidence="8">
    <location>
        <begin position="767"/>
        <end position="776"/>
    </location>
</feature>
<evidence type="ECO:0000313" key="11">
    <source>
        <dbReference type="Proteomes" id="UP001497392"/>
    </source>
</evidence>
<comment type="caution">
    <text evidence="10">The sequence shown here is derived from an EMBL/GenBank/DDBJ whole genome shotgun (WGS) entry which is preliminary data.</text>
</comment>
<evidence type="ECO:0000256" key="8">
    <source>
        <dbReference type="SAM" id="MobiDB-lite"/>
    </source>
</evidence>
<dbReference type="InterPro" id="IPR008847">
    <property type="entry name" value="Suf"/>
</dbReference>
<feature type="region of interest" description="Disordered" evidence="8">
    <location>
        <begin position="1"/>
        <end position="23"/>
    </location>
</feature>
<evidence type="ECO:0000256" key="1">
    <source>
        <dbReference type="ARBA" id="ARBA00004123"/>
    </source>
</evidence>
<dbReference type="Proteomes" id="UP001497392">
    <property type="component" value="Unassembled WGS sequence"/>
</dbReference>
<keyword evidence="4 7" id="KW-0694">RNA-binding</keyword>
<dbReference type="Pfam" id="PF05391">
    <property type="entry name" value="Lsm_interact"/>
    <property type="match status" value="1"/>
</dbReference>
<accession>A0ABP1GCD4</accession>
<evidence type="ECO:0000256" key="4">
    <source>
        <dbReference type="ARBA" id="ARBA00022884"/>
    </source>
</evidence>
<evidence type="ECO:0000313" key="10">
    <source>
        <dbReference type="EMBL" id="CAL5227458.1"/>
    </source>
</evidence>